<proteinExistence type="predicted"/>
<evidence type="ECO:0000313" key="2">
    <source>
        <dbReference type="EMBL" id="CAD7393057.1"/>
    </source>
</evidence>
<evidence type="ECO:0000256" key="1">
    <source>
        <dbReference type="SAM" id="MobiDB-lite"/>
    </source>
</evidence>
<sequence length="558" mass="63010">MNSEGFPAPYDPPPWKQERWVMVDGPSESRWRKAAALQPSGIKICSLINGFGISASFPEVILVLFCIKKFDRHSFEIKYFKEISFLQEPLIIIVKYIIPLACSLDSLLLFSEPNKEAKEFSQAQLEETNILRAEYIFSRRIERVKQNFICHSRNYSITTLNPRTVTAHHQTRHSRLVNPSRGQLLLLCWESERTIGTHDVRMGGRVLWIPVLVTHVHQTGDSYQVDHAKISPAYHIHELELFVSYGSFEKVMSLDIPFQGTHLFTFLPDEEPCRSDLVSKARIQDFLSSGDSLFKYCSTTTVISILNSGGRGADESDLHAEEKIMLIEPVGEFSIKKRVFDSRCPFRLRLSSSSGAKNLHNIICGKIPQELQSIVREFLCSQEEHVNGAKTGSLICERTSNNVSPNLVFSFCYLSNLGAPQIAGPCAAASLDLSIHNDYWLNTSGSEYVEKNAHYEKFKDHMNVVSGTNNPYHVQGWIHIGYTVYNCDLNCFMIRVCLLVRLALFTPPSPLIRSDVFISAGFQFFRPSSDHWEMGEGGSPSPTSLRGSVPNYATLPDN</sequence>
<reference evidence="2" key="1">
    <citation type="submission" date="2020-11" db="EMBL/GenBank/DDBJ databases">
        <authorList>
            <person name="Tran Van P."/>
        </authorList>
    </citation>
    <scope>NUCLEOTIDE SEQUENCE</scope>
</reference>
<dbReference type="AlphaFoldDB" id="A0A7R9GPP1"/>
<organism evidence="2">
    <name type="scientific">Timema cristinae</name>
    <name type="common">Walking stick</name>
    <dbReference type="NCBI Taxonomy" id="61476"/>
    <lineage>
        <taxon>Eukaryota</taxon>
        <taxon>Metazoa</taxon>
        <taxon>Ecdysozoa</taxon>
        <taxon>Arthropoda</taxon>
        <taxon>Hexapoda</taxon>
        <taxon>Insecta</taxon>
        <taxon>Pterygota</taxon>
        <taxon>Neoptera</taxon>
        <taxon>Polyneoptera</taxon>
        <taxon>Phasmatodea</taxon>
        <taxon>Timematodea</taxon>
        <taxon>Timematoidea</taxon>
        <taxon>Timematidae</taxon>
        <taxon>Timema</taxon>
    </lineage>
</organism>
<accession>A0A7R9GPP1</accession>
<feature type="region of interest" description="Disordered" evidence="1">
    <location>
        <begin position="533"/>
        <end position="558"/>
    </location>
</feature>
<gene>
    <name evidence="2" type="ORF">TCEB3V08_LOCUS1057</name>
</gene>
<name>A0A7R9GPP1_TIMCR</name>
<protein>
    <submittedName>
        <fullName evidence="2">Uncharacterized protein</fullName>
    </submittedName>
</protein>
<dbReference type="EMBL" id="OC316633">
    <property type="protein sequence ID" value="CAD7393057.1"/>
    <property type="molecule type" value="Genomic_DNA"/>
</dbReference>